<evidence type="ECO:0000313" key="5">
    <source>
        <dbReference type="EMBL" id="ERJ11623.1"/>
    </source>
</evidence>
<evidence type="ECO:0000256" key="1">
    <source>
        <dbReference type="ARBA" id="ARBA00005656"/>
    </source>
</evidence>
<dbReference type="RefSeq" id="WP_008825438.1">
    <property type="nucleotide sequence ID" value="NZ_AFNU02000009.1"/>
</dbReference>
<dbReference type="PANTHER" id="PTHR43356:SF2">
    <property type="entry name" value="PHOSPHATE ACETYLTRANSFERASE"/>
    <property type="match status" value="1"/>
</dbReference>
<comment type="similarity">
    <text evidence="1">Belongs to the phosphate acetyltransferase and butyryltransferase family.</text>
</comment>
<name>U2E902_9MOLU</name>
<evidence type="ECO:0000259" key="4">
    <source>
        <dbReference type="Pfam" id="PF01515"/>
    </source>
</evidence>
<comment type="caution">
    <text evidence="5">The sequence shown here is derived from an EMBL/GenBank/DDBJ whole genome shotgun (WGS) entry which is preliminary data.</text>
</comment>
<dbReference type="InParanoid" id="U2E902"/>
<evidence type="ECO:0000256" key="2">
    <source>
        <dbReference type="ARBA" id="ARBA00022679"/>
    </source>
</evidence>
<dbReference type="Gene3D" id="3.40.718.10">
    <property type="entry name" value="Isopropylmalate Dehydrogenase"/>
    <property type="match status" value="1"/>
</dbReference>
<organism evidence="5 6">
    <name type="scientific">Haloplasma contractile SSD-17B</name>
    <dbReference type="NCBI Taxonomy" id="1033810"/>
    <lineage>
        <taxon>Bacteria</taxon>
        <taxon>Bacillati</taxon>
        <taxon>Mycoplasmatota</taxon>
        <taxon>Mollicutes</taxon>
        <taxon>Haloplasmatales</taxon>
        <taxon>Haloplasmataceae</taxon>
        <taxon>Haloplasma</taxon>
    </lineage>
</organism>
<dbReference type="EMBL" id="AFNU02000009">
    <property type="protein sequence ID" value="ERJ11623.1"/>
    <property type="molecule type" value="Genomic_DNA"/>
</dbReference>
<dbReference type="InterPro" id="IPR050500">
    <property type="entry name" value="Phos_Acetyltrans/Butyryltrans"/>
</dbReference>
<dbReference type="EC" id="2.3.1.19" evidence="5"/>
<keyword evidence="3 5" id="KW-0012">Acyltransferase</keyword>
<keyword evidence="6" id="KW-1185">Reference proteome</keyword>
<dbReference type="STRING" id="1033810.HLPCO_002324"/>
<dbReference type="PIRSF" id="PIRSF000428">
    <property type="entry name" value="P_Ac_trans"/>
    <property type="match status" value="1"/>
</dbReference>
<dbReference type="FunCoup" id="U2E902">
    <property type="interactions" value="4"/>
</dbReference>
<dbReference type="InterPro" id="IPR012147">
    <property type="entry name" value="P_Ac_Bu_trans"/>
</dbReference>
<proteinExistence type="inferred from homology"/>
<dbReference type="SUPFAM" id="SSF53659">
    <property type="entry name" value="Isocitrate/Isopropylmalate dehydrogenase-like"/>
    <property type="match status" value="1"/>
</dbReference>
<dbReference type="AlphaFoldDB" id="U2E902"/>
<dbReference type="PANTHER" id="PTHR43356">
    <property type="entry name" value="PHOSPHATE ACETYLTRANSFERASE"/>
    <property type="match status" value="1"/>
</dbReference>
<gene>
    <name evidence="5" type="primary">yqiS</name>
    <name evidence="5" type="ORF">HLPCO_002324</name>
</gene>
<protein>
    <submittedName>
        <fullName evidence="5">Phosphate butyryltransferase protein</fullName>
        <ecNumber evidence="5">2.3.1.19</ecNumber>
    </submittedName>
</protein>
<dbReference type="Proteomes" id="UP000005707">
    <property type="component" value="Unassembled WGS sequence"/>
</dbReference>
<sequence length="300" mass="32528">MKTLEEVKKLAGTRPNKTVAIACPEDHEVLEAISEASNLDLCNFILFGDQNEIKLVADEVEGFKLGAYKVIHCDTKEDACMKAVKAVSSGDADVLMKGLVDTSVILKKVLDREFGLRTGNVLSHVMIIDLPKFNRLLFLSDGAMNITPTVEQLKQITTSTVTLARSLQITRPKVACISAIEKVNQKMPSSEIGRKLQEMNENGEIVNCDVCGPLAIDLALDEEAAAVKNINHPVAGNADVLIVPYIEVGNALYKGWMFGCEHVKSAGIIMGAKAPIVLTSRADSKESKVYSIALSVLMDQ</sequence>
<dbReference type="GO" id="GO:0050182">
    <property type="term" value="F:phosphate butyryltransferase activity"/>
    <property type="evidence" value="ECO:0007669"/>
    <property type="project" value="UniProtKB-EC"/>
</dbReference>
<dbReference type="eggNOG" id="COG0280">
    <property type="taxonomic scope" value="Bacteria"/>
</dbReference>
<feature type="domain" description="Phosphate acetyl/butaryl transferase" evidence="4">
    <location>
        <begin position="77"/>
        <end position="295"/>
    </location>
</feature>
<dbReference type="Pfam" id="PF01515">
    <property type="entry name" value="PTA_PTB"/>
    <property type="match status" value="1"/>
</dbReference>
<keyword evidence="2 5" id="KW-0808">Transferase</keyword>
<dbReference type="InterPro" id="IPR002505">
    <property type="entry name" value="PTA_PTB"/>
</dbReference>
<dbReference type="OrthoDB" id="9774179at2"/>
<evidence type="ECO:0000313" key="6">
    <source>
        <dbReference type="Proteomes" id="UP000005707"/>
    </source>
</evidence>
<evidence type="ECO:0000256" key="3">
    <source>
        <dbReference type="ARBA" id="ARBA00023315"/>
    </source>
</evidence>
<accession>U2E902</accession>
<reference evidence="5 6" key="2">
    <citation type="journal article" date="2013" name="PLoS ONE">
        <title>INDIGO - INtegrated Data Warehouse of MIcrobial GenOmes with Examples from the Red Sea Extremophiles.</title>
        <authorList>
            <person name="Alam I."/>
            <person name="Antunes A."/>
            <person name="Kamau A.A."/>
            <person name="Ba Alawi W."/>
            <person name="Kalkatawi M."/>
            <person name="Stingl U."/>
            <person name="Bajic V.B."/>
        </authorList>
    </citation>
    <scope>NUCLEOTIDE SEQUENCE [LARGE SCALE GENOMIC DNA]</scope>
    <source>
        <strain evidence="5 6">SSD-17B</strain>
    </source>
</reference>
<reference evidence="5 6" key="1">
    <citation type="journal article" date="2011" name="J. Bacteriol.">
        <title>Genome sequence of Haloplasma contractile, an unusual contractile bacterium from a deep-sea anoxic brine lake.</title>
        <authorList>
            <person name="Antunes A."/>
            <person name="Alam I."/>
            <person name="El Dorry H."/>
            <person name="Siam R."/>
            <person name="Robertson A."/>
            <person name="Bajic V.B."/>
            <person name="Stingl U."/>
        </authorList>
    </citation>
    <scope>NUCLEOTIDE SEQUENCE [LARGE SCALE GENOMIC DNA]</scope>
    <source>
        <strain evidence="5 6">SSD-17B</strain>
    </source>
</reference>